<feature type="transmembrane region" description="Helical" evidence="11">
    <location>
        <begin position="593"/>
        <end position="612"/>
    </location>
</feature>
<dbReference type="GO" id="GO:0005886">
    <property type="term" value="C:plasma membrane"/>
    <property type="evidence" value="ECO:0007669"/>
    <property type="project" value="UniProtKB-SubCell"/>
</dbReference>
<evidence type="ECO:0000256" key="4">
    <source>
        <dbReference type="ARBA" id="ARBA00022475"/>
    </source>
</evidence>
<feature type="domain" description="Neurotransmitter-gated ion-channel transmembrane" evidence="14">
    <location>
        <begin position="375"/>
        <end position="607"/>
    </location>
</feature>
<feature type="domain" description="Neurotransmitter-gated ion-channel ligand-binding" evidence="13">
    <location>
        <begin position="163"/>
        <end position="366"/>
    </location>
</feature>
<evidence type="ECO:0000256" key="8">
    <source>
        <dbReference type="ARBA" id="ARBA00023065"/>
    </source>
</evidence>
<dbReference type="Pfam" id="PF02931">
    <property type="entry name" value="Neur_chan_LBD"/>
    <property type="match status" value="1"/>
</dbReference>
<keyword evidence="5 11" id="KW-0812">Transmembrane</keyword>
<dbReference type="Pfam" id="PF02932">
    <property type="entry name" value="Neur_chan_memb"/>
    <property type="match status" value="1"/>
</dbReference>
<evidence type="ECO:0000256" key="11">
    <source>
        <dbReference type="RuleBase" id="RU000687"/>
    </source>
</evidence>
<dbReference type="AlphaFoldDB" id="A0A1W4X0T1"/>
<dbReference type="GO" id="GO:0005230">
    <property type="term" value="F:extracellular ligand-gated monoatomic ion channel activity"/>
    <property type="evidence" value="ECO:0007669"/>
    <property type="project" value="InterPro"/>
</dbReference>
<evidence type="ECO:0000256" key="1">
    <source>
        <dbReference type="ARBA" id="ARBA00004141"/>
    </source>
</evidence>
<dbReference type="InterPro" id="IPR038050">
    <property type="entry name" value="Neuro_actylchol_rec"/>
</dbReference>
<dbReference type="InterPro" id="IPR036734">
    <property type="entry name" value="Neur_chan_lig-bd_sf"/>
</dbReference>
<comment type="subcellular location">
    <subcellularLocation>
        <location evidence="2">Cell membrane</location>
    </subcellularLocation>
    <subcellularLocation>
        <location evidence="1">Membrane</location>
        <topology evidence="1">Multi-pass membrane protein</topology>
    </subcellularLocation>
</comment>
<sequence>MFSKVFVGVHVLLAVHTSFNNADNIQRQNFSQEHTVSSRQNNYFSTTSQESRILDNNSSFSNSSPYSSPSTLYSQPTTIHKTETDANNSWTTNTSPSPSSTTTTQNTLAPASTTPSSNKTDILNNDDNTNGNGNINGQSDCPSLKGDVDALTQDAFLSILVHTCRYDSLTIPSMNEPLEVAVQLDISHIEVEESYRFKLHLMITFSYMDNRLDYHNLSPKRGPIVGGDILSGRIWTPHIYVPNERSSSLMGFGGKDVYMSINPMGKVVFTERMSVSIYCWMDLKKFPFDEQKCSIYFQTWTYNISKLKLKWEKDDPVTVSRHLHMTEFTLIGYEIYETVNQSIMAHGSYHAGNHSSLIFEFHIAREIGYYIMDYFIPSMLLVVTSWVTFWLQADNAPPRVTLGTSTMLAFITLASGQSKNLPKVSYIKASEIWFLGCTVFIFLSMAEFAFVNVIWRRKKKVELKKMTGKYILKSALTPKLARKELQKEWNNSLNSLHKSHSCSSIVSSLDDKINNGRKQPTYNNYLTVHSLPGINIHEVNNHSDDTLITSSGSGDNVTIPVPNRNNNGQPPSGTFASMTPQEVAIWIDKKSRFIFPCAFLIFNIFYWSFVYAI</sequence>
<dbReference type="OrthoDB" id="3176171at2759"/>
<dbReference type="InterPro" id="IPR036719">
    <property type="entry name" value="Neuro-gated_channel_TM_sf"/>
</dbReference>
<feature type="compositionally biased region" description="Low complexity" evidence="12">
    <location>
        <begin position="56"/>
        <end position="78"/>
    </location>
</feature>
<proteinExistence type="inferred from homology"/>
<dbReference type="PRINTS" id="PR00252">
    <property type="entry name" value="NRIONCHANNEL"/>
</dbReference>
<evidence type="ECO:0000256" key="2">
    <source>
        <dbReference type="ARBA" id="ARBA00004236"/>
    </source>
</evidence>
<dbReference type="InParanoid" id="A0A1W4X0T1"/>
<feature type="transmembrane region" description="Helical" evidence="11">
    <location>
        <begin position="374"/>
        <end position="393"/>
    </location>
</feature>
<keyword evidence="3 11" id="KW-0813">Transport</keyword>
<dbReference type="KEGG" id="apln:108740059"/>
<evidence type="ECO:0000256" key="12">
    <source>
        <dbReference type="SAM" id="MobiDB-lite"/>
    </source>
</evidence>
<dbReference type="InterPro" id="IPR006202">
    <property type="entry name" value="Neur_chan_lig-bd"/>
</dbReference>
<dbReference type="GeneID" id="108740059"/>
<dbReference type="PRINTS" id="PR00253">
    <property type="entry name" value="GABAARECEPTR"/>
</dbReference>
<feature type="transmembrane region" description="Helical" evidence="11">
    <location>
        <begin position="400"/>
        <end position="417"/>
    </location>
</feature>
<dbReference type="CDD" id="cd18987">
    <property type="entry name" value="LGIC_ECD_anion"/>
    <property type="match status" value="1"/>
</dbReference>
<feature type="compositionally biased region" description="Low complexity" evidence="12">
    <location>
        <begin position="86"/>
        <end position="137"/>
    </location>
</feature>
<feature type="signal peptide" evidence="11">
    <location>
        <begin position="1"/>
        <end position="22"/>
    </location>
</feature>
<protein>
    <submittedName>
        <fullName evidence="16">Glycine receptor subunit alpha-2-like</fullName>
    </submittedName>
</protein>
<evidence type="ECO:0000256" key="7">
    <source>
        <dbReference type="ARBA" id="ARBA00022989"/>
    </source>
</evidence>
<keyword evidence="8 11" id="KW-0406">Ion transport</keyword>
<evidence type="ECO:0000256" key="10">
    <source>
        <dbReference type="ARBA" id="ARBA00023303"/>
    </source>
</evidence>
<dbReference type="SUPFAM" id="SSF63712">
    <property type="entry name" value="Nicotinic receptor ligand binding domain-like"/>
    <property type="match status" value="1"/>
</dbReference>
<organism evidence="15 16">
    <name type="scientific">Agrilus planipennis</name>
    <name type="common">Emerald ash borer</name>
    <name type="synonym">Agrilus marcopoli</name>
    <dbReference type="NCBI Taxonomy" id="224129"/>
    <lineage>
        <taxon>Eukaryota</taxon>
        <taxon>Metazoa</taxon>
        <taxon>Ecdysozoa</taxon>
        <taxon>Arthropoda</taxon>
        <taxon>Hexapoda</taxon>
        <taxon>Insecta</taxon>
        <taxon>Pterygota</taxon>
        <taxon>Neoptera</taxon>
        <taxon>Endopterygota</taxon>
        <taxon>Coleoptera</taxon>
        <taxon>Polyphaga</taxon>
        <taxon>Elateriformia</taxon>
        <taxon>Buprestoidea</taxon>
        <taxon>Buprestidae</taxon>
        <taxon>Agrilinae</taxon>
        <taxon>Agrilus</taxon>
    </lineage>
</organism>
<evidence type="ECO:0000259" key="13">
    <source>
        <dbReference type="Pfam" id="PF02931"/>
    </source>
</evidence>
<dbReference type="InterPro" id="IPR018000">
    <property type="entry name" value="Neurotransmitter_ion_chnl_CS"/>
</dbReference>
<dbReference type="Gene3D" id="1.20.58.390">
    <property type="entry name" value="Neurotransmitter-gated ion-channel transmembrane domain"/>
    <property type="match status" value="1"/>
</dbReference>
<reference evidence="16" key="1">
    <citation type="submission" date="2025-08" db="UniProtKB">
        <authorList>
            <consortium name="RefSeq"/>
        </authorList>
    </citation>
    <scope>IDENTIFICATION</scope>
    <source>
        <tissue evidence="16">Entire body</tissue>
    </source>
</reference>
<name>A0A1W4X0T1_AGRPL</name>
<evidence type="ECO:0000256" key="3">
    <source>
        <dbReference type="ARBA" id="ARBA00022448"/>
    </source>
</evidence>
<dbReference type="RefSeq" id="XP_018329746.1">
    <property type="nucleotide sequence ID" value="XM_018474244.2"/>
</dbReference>
<evidence type="ECO:0000256" key="5">
    <source>
        <dbReference type="ARBA" id="ARBA00022692"/>
    </source>
</evidence>
<keyword evidence="10 11" id="KW-0407">Ion channel</keyword>
<gene>
    <name evidence="16" type="primary">LOC108740059</name>
</gene>
<dbReference type="GO" id="GO:0099095">
    <property type="term" value="F:ligand-gated monoatomic anion channel activity"/>
    <property type="evidence" value="ECO:0007669"/>
    <property type="project" value="UniProtKB-ARBA"/>
</dbReference>
<dbReference type="FunCoup" id="A0A1W4X0T1">
    <property type="interactions" value="1"/>
</dbReference>
<dbReference type="InterPro" id="IPR006201">
    <property type="entry name" value="Neur_channel"/>
</dbReference>
<keyword evidence="6 11" id="KW-0732">Signal</keyword>
<keyword evidence="4" id="KW-1003">Cell membrane</keyword>
<dbReference type="GO" id="GO:0004888">
    <property type="term" value="F:transmembrane signaling receptor activity"/>
    <property type="evidence" value="ECO:0007669"/>
    <property type="project" value="InterPro"/>
</dbReference>
<feature type="region of interest" description="Disordered" evidence="12">
    <location>
        <begin position="48"/>
        <end position="138"/>
    </location>
</feature>
<dbReference type="PROSITE" id="PS00236">
    <property type="entry name" value="NEUROTR_ION_CHANNEL"/>
    <property type="match status" value="1"/>
</dbReference>
<dbReference type="CDD" id="cd19049">
    <property type="entry name" value="LGIC_TM_anion"/>
    <property type="match status" value="1"/>
</dbReference>
<dbReference type="InterPro" id="IPR006028">
    <property type="entry name" value="GABAA/Glycine_rcpt"/>
</dbReference>
<dbReference type="SUPFAM" id="SSF90112">
    <property type="entry name" value="Neurotransmitter-gated ion-channel transmembrane pore"/>
    <property type="match status" value="1"/>
</dbReference>
<comment type="similarity">
    <text evidence="11">Belongs to the ligand-gated ion channel (TC 1.A.9) family.</text>
</comment>
<dbReference type="InterPro" id="IPR006029">
    <property type="entry name" value="Neurotrans-gated_channel_TM"/>
</dbReference>
<keyword evidence="7 11" id="KW-1133">Transmembrane helix</keyword>
<dbReference type="Gene3D" id="2.70.170.10">
    <property type="entry name" value="Neurotransmitter-gated ion-channel ligand-binding domain"/>
    <property type="match status" value="1"/>
</dbReference>
<feature type="chain" id="PRO_5022267938" evidence="11">
    <location>
        <begin position="23"/>
        <end position="613"/>
    </location>
</feature>
<feature type="transmembrane region" description="Helical" evidence="11">
    <location>
        <begin position="432"/>
        <end position="455"/>
    </location>
</feature>
<dbReference type="Proteomes" id="UP000192223">
    <property type="component" value="Unplaced"/>
</dbReference>
<dbReference type="GO" id="GO:0005254">
    <property type="term" value="F:chloride channel activity"/>
    <property type="evidence" value="ECO:0007669"/>
    <property type="project" value="UniProtKB-ARBA"/>
</dbReference>
<evidence type="ECO:0000313" key="15">
    <source>
        <dbReference type="Proteomes" id="UP000192223"/>
    </source>
</evidence>
<evidence type="ECO:0000313" key="16">
    <source>
        <dbReference type="RefSeq" id="XP_018329746.1"/>
    </source>
</evidence>
<evidence type="ECO:0000259" key="14">
    <source>
        <dbReference type="Pfam" id="PF02932"/>
    </source>
</evidence>
<evidence type="ECO:0000256" key="6">
    <source>
        <dbReference type="ARBA" id="ARBA00022729"/>
    </source>
</evidence>
<accession>A0A1W4X0T1</accession>
<keyword evidence="9 11" id="KW-0472">Membrane</keyword>
<evidence type="ECO:0000256" key="9">
    <source>
        <dbReference type="ARBA" id="ARBA00023136"/>
    </source>
</evidence>
<dbReference type="PANTHER" id="PTHR18945">
    <property type="entry name" value="NEUROTRANSMITTER GATED ION CHANNEL"/>
    <property type="match status" value="1"/>
</dbReference>
<keyword evidence="15" id="KW-1185">Reference proteome</keyword>
<dbReference type="STRING" id="224129.A0A1W4X0T1"/>